<accession>A0ABP1PZH8</accession>
<protein>
    <recommendedName>
        <fullName evidence="10">SDE2-like domain-containing protein</fullName>
    </recommendedName>
</protein>
<feature type="region of interest" description="Disordered" evidence="9">
    <location>
        <begin position="256"/>
        <end position="282"/>
    </location>
</feature>
<dbReference type="InterPro" id="IPR053822">
    <property type="entry name" value="SDE2-like_dom"/>
</dbReference>
<comment type="subcellular location">
    <subcellularLocation>
        <location evidence="2">Cytoplasm</location>
    </subcellularLocation>
    <subcellularLocation>
        <location evidence="1">Nucleus</location>
    </subcellularLocation>
</comment>
<dbReference type="PANTHER" id="PTHR12786:SF1">
    <property type="entry name" value="SPLICING REGULATOR SDE2"/>
    <property type="match status" value="1"/>
</dbReference>
<evidence type="ECO:0000256" key="1">
    <source>
        <dbReference type="ARBA" id="ARBA00004123"/>
    </source>
</evidence>
<evidence type="ECO:0000256" key="4">
    <source>
        <dbReference type="ARBA" id="ARBA00022490"/>
    </source>
</evidence>
<dbReference type="PANTHER" id="PTHR12786">
    <property type="entry name" value="SPLICING FACTOR SF3A-RELATED"/>
    <property type="match status" value="1"/>
</dbReference>
<name>A0ABP1PZH8_9HEXA</name>
<evidence type="ECO:0000256" key="9">
    <source>
        <dbReference type="SAM" id="MobiDB-lite"/>
    </source>
</evidence>
<keyword evidence="6" id="KW-0508">mRNA splicing</keyword>
<feature type="compositionally biased region" description="Low complexity" evidence="9">
    <location>
        <begin position="197"/>
        <end position="211"/>
    </location>
</feature>
<evidence type="ECO:0000259" key="10">
    <source>
        <dbReference type="Pfam" id="PF22782"/>
    </source>
</evidence>
<keyword evidence="5" id="KW-0507">mRNA processing</keyword>
<sequence length="282" mass="31261">MRIVESKSGDLKVLLPYSPSYNDVATLKRVIKSTLKMPSDFEDEDSFYLLWNGKILTDEQMGSLPLSSLITIVPRVLGGKGGFGSMLRAIGAQIEKTTNRDACRDLSGRRLRDINEEQRLKKWFSKQEEREHEKAEARKRKLHKLRQFVEGPPLPKIDDQQYLQQREDMVDAVFAAVDKGFEVSKDSGRAELCEIGSNSSGSSSEDSTSQSALPLSSIETPVAGGSGSRGVTEIAGWSKANVIKEKKKTTIKKTMLDEGLDSCSSSDDDDEDEVPTKIARLQ</sequence>
<comment type="caution">
    <text evidence="11">The sequence shown here is derived from an EMBL/GenBank/DDBJ whole genome shotgun (WGS) entry which is preliminary data.</text>
</comment>
<dbReference type="InterPro" id="IPR051421">
    <property type="entry name" value="RNA_Proc_DNA_Dmg_Regulator"/>
</dbReference>
<gene>
    <name evidence="11" type="ORF">ODALV1_LOCUS3531</name>
</gene>
<reference evidence="11 12" key="1">
    <citation type="submission" date="2024-08" db="EMBL/GenBank/DDBJ databases">
        <authorList>
            <person name="Cucini C."/>
            <person name="Frati F."/>
        </authorList>
    </citation>
    <scope>NUCLEOTIDE SEQUENCE [LARGE SCALE GENOMIC DNA]</scope>
</reference>
<keyword evidence="7" id="KW-0539">Nucleus</keyword>
<feature type="domain" description="SDE2-like" evidence="10">
    <location>
        <begin position="78"/>
        <end position="178"/>
    </location>
</feature>
<dbReference type="Proteomes" id="UP001642540">
    <property type="component" value="Unassembled WGS sequence"/>
</dbReference>
<proteinExistence type="inferred from homology"/>
<keyword evidence="4" id="KW-0963">Cytoplasm</keyword>
<keyword evidence="8" id="KW-0131">Cell cycle</keyword>
<evidence type="ECO:0000313" key="11">
    <source>
        <dbReference type="EMBL" id="CAL8076612.1"/>
    </source>
</evidence>
<keyword evidence="12" id="KW-1185">Reference proteome</keyword>
<dbReference type="EMBL" id="CAXLJM020000012">
    <property type="protein sequence ID" value="CAL8076612.1"/>
    <property type="molecule type" value="Genomic_DNA"/>
</dbReference>
<evidence type="ECO:0000256" key="8">
    <source>
        <dbReference type="ARBA" id="ARBA00023306"/>
    </source>
</evidence>
<organism evidence="11 12">
    <name type="scientific">Orchesella dallaii</name>
    <dbReference type="NCBI Taxonomy" id="48710"/>
    <lineage>
        <taxon>Eukaryota</taxon>
        <taxon>Metazoa</taxon>
        <taxon>Ecdysozoa</taxon>
        <taxon>Arthropoda</taxon>
        <taxon>Hexapoda</taxon>
        <taxon>Collembola</taxon>
        <taxon>Entomobryomorpha</taxon>
        <taxon>Entomobryoidea</taxon>
        <taxon>Orchesellidae</taxon>
        <taxon>Orchesellinae</taxon>
        <taxon>Orchesella</taxon>
    </lineage>
</organism>
<comment type="similarity">
    <text evidence="3">Belongs to the SDE2 family.</text>
</comment>
<evidence type="ECO:0000256" key="3">
    <source>
        <dbReference type="ARBA" id="ARBA00008726"/>
    </source>
</evidence>
<evidence type="ECO:0000256" key="7">
    <source>
        <dbReference type="ARBA" id="ARBA00023242"/>
    </source>
</evidence>
<feature type="region of interest" description="Disordered" evidence="9">
    <location>
        <begin position="194"/>
        <end position="231"/>
    </location>
</feature>
<evidence type="ECO:0000256" key="5">
    <source>
        <dbReference type="ARBA" id="ARBA00022664"/>
    </source>
</evidence>
<evidence type="ECO:0000256" key="6">
    <source>
        <dbReference type="ARBA" id="ARBA00023187"/>
    </source>
</evidence>
<dbReference type="Pfam" id="PF22782">
    <property type="entry name" value="SDE2"/>
    <property type="match status" value="1"/>
</dbReference>
<evidence type="ECO:0000313" key="12">
    <source>
        <dbReference type="Proteomes" id="UP001642540"/>
    </source>
</evidence>
<evidence type="ECO:0000256" key="2">
    <source>
        <dbReference type="ARBA" id="ARBA00004496"/>
    </source>
</evidence>